<sequence length="646" mass="70916">MERTRSKRTYFNDSAATLSIRNAKPRYTGEPPGFRHHHRRTHGQQQEQSSNFTTCYRILCHDSKIGSIIGKSGSIVKSIRQQTGAWINVHELVPGDTERIIEITDSRRRDPDGGMPSFSPAQEALLMTHERILESDNFGGGYGEDGRVVTRLVVMKIHVGSLLGKGGKIVEQMRNETKTQIRVMPRDHTLPRCISTFEELVQVIGNVPAVKSALTIISSRLRESQHRDRGHFRGKMHSPERVFPPIDKFLPHPSSNDGMLSGSRHSVPHGRNDDYTTPSAGFMGEPGGAMGDKLQPLDGEEIVFRIICPTEKVDKIAGESSGIMKLLQNEVGVDVKVCSPVDGSDEHIVMVSSVEVCMEFPFCDFYSLGPDDELFPAQEALLHIQTQIADLFPDKGNIITTRLVISSCDVACLEGKDSPLSDIRKATGANVEIISKEGLPSCVFSNDELVQIKGEITSAREALVRVTSRLKNHLYRELSGKDSPPPVSAHSRIGVPGAEAFYANNRTPLPEGHLPANSLVTNNLVGQAVALSRTSKDNGSCPNETIKKCESELHEDAYSLSRIPMPLVTWSTLEVVLPDYAVPKLLAKSKSKLSQISELSGARLTLLEDAPDTTQKIIQISGTPEQAERAQSLLQGFILSTQEDGP</sequence>
<organism evidence="1 2">
    <name type="scientific">Melastoma candidum</name>
    <dbReference type="NCBI Taxonomy" id="119954"/>
    <lineage>
        <taxon>Eukaryota</taxon>
        <taxon>Viridiplantae</taxon>
        <taxon>Streptophyta</taxon>
        <taxon>Embryophyta</taxon>
        <taxon>Tracheophyta</taxon>
        <taxon>Spermatophyta</taxon>
        <taxon>Magnoliopsida</taxon>
        <taxon>eudicotyledons</taxon>
        <taxon>Gunneridae</taxon>
        <taxon>Pentapetalae</taxon>
        <taxon>rosids</taxon>
        <taxon>malvids</taxon>
        <taxon>Myrtales</taxon>
        <taxon>Melastomataceae</taxon>
        <taxon>Melastomatoideae</taxon>
        <taxon>Melastomateae</taxon>
        <taxon>Melastoma</taxon>
    </lineage>
</organism>
<dbReference type="EMBL" id="CM042883">
    <property type="protein sequence ID" value="KAI4378188.1"/>
    <property type="molecule type" value="Genomic_DNA"/>
</dbReference>
<gene>
    <name evidence="1" type="ORF">MLD38_015707</name>
</gene>
<protein>
    <submittedName>
        <fullName evidence="1">Uncharacterized protein</fullName>
    </submittedName>
</protein>
<name>A0ACB9RI64_9MYRT</name>
<accession>A0ACB9RI64</accession>
<evidence type="ECO:0000313" key="1">
    <source>
        <dbReference type="EMBL" id="KAI4378188.1"/>
    </source>
</evidence>
<evidence type="ECO:0000313" key="2">
    <source>
        <dbReference type="Proteomes" id="UP001057402"/>
    </source>
</evidence>
<proteinExistence type="predicted"/>
<reference evidence="2" key="1">
    <citation type="journal article" date="2023" name="Front. Plant Sci.">
        <title>Chromosomal-level genome assembly of Melastoma candidum provides insights into trichome evolution.</title>
        <authorList>
            <person name="Zhong Y."/>
            <person name="Wu W."/>
            <person name="Sun C."/>
            <person name="Zou P."/>
            <person name="Liu Y."/>
            <person name="Dai S."/>
            <person name="Zhou R."/>
        </authorList>
    </citation>
    <scope>NUCLEOTIDE SEQUENCE [LARGE SCALE GENOMIC DNA]</scope>
</reference>
<keyword evidence="2" id="KW-1185">Reference proteome</keyword>
<dbReference type="Proteomes" id="UP001057402">
    <property type="component" value="Chromosome 4"/>
</dbReference>
<comment type="caution">
    <text evidence="1">The sequence shown here is derived from an EMBL/GenBank/DDBJ whole genome shotgun (WGS) entry which is preliminary data.</text>
</comment>